<protein>
    <submittedName>
        <fullName evidence="7">ATP-binding cassette domain-containing protein</fullName>
    </submittedName>
</protein>
<evidence type="ECO:0000259" key="6">
    <source>
        <dbReference type="PROSITE" id="PS50893"/>
    </source>
</evidence>
<dbReference type="Proteomes" id="UP001059617">
    <property type="component" value="Chromosome"/>
</dbReference>
<dbReference type="InterPro" id="IPR013563">
    <property type="entry name" value="Oligopep_ABC_C"/>
</dbReference>
<dbReference type="Pfam" id="PF08352">
    <property type="entry name" value="oligo_HPY"/>
    <property type="match status" value="1"/>
</dbReference>
<reference evidence="7" key="2">
    <citation type="submission" date="2022-09" db="EMBL/GenBank/DDBJ databases">
        <title>Biosynthetic gene clusters of Dactylosporangioum fulvum.</title>
        <authorList>
            <person name="Caradec T."/>
        </authorList>
    </citation>
    <scope>NUCLEOTIDE SEQUENCE</scope>
    <source>
        <strain evidence="7">NRRL B-16292</strain>
    </source>
</reference>
<comment type="similarity">
    <text evidence="1">Belongs to the ABC transporter superfamily.</text>
</comment>
<dbReference type="CDD" id="cd03257">
    <property type="entry name" value="ABC_NikE_OppD_transporters"/>
    <property type="match status" value="1"/>
</dbReference>
<dbReference type="InterPro" id="IPR003593">
    <property type="entry name" value="AAA+_ATPase"/>
</dbReference>
<dbReference type="Pfam" id="PF00005">
    <property type="entry name" value="ABC_tran"/>
    <property type="match status" value="1"/>
</dbReference>
<dbReference type="PROSITE" id="PS50893">
    <property type="entry name" value="ABC_TRANSPORTER_2"/>
    <property type="match status" value="1"/>
</dbReference>
<dbReference type="InterPro" id="IPR003439">
    <property type="entry name" value="ABC_transporter-like_ATP-bd"/>
</dbReference>
<dbReference type="EMBL" id="CP073720">
    <property type="protein sequence ID" value="UWP85243.1"/>
    <property type="molecule type" value="Genomic_DNA"/>
</dbReference>
<feature type="region of interest" description="Disordered" evidence="5">
    <location>
        <begin position="252"/>
        <end position="294"/>
    </location>
</feature>
<evidence type="ECO:0000256" key="2">
    <source>
        <dbReference type="ARBA" id="ARBA00022448"/>
    </source>
</evidence>
<evidence type="ECO:0000313" key="8">
    <source>
        <dbReference type="Proteomes" id="UP001059617"/>
    </source>
</evidence>
<dbReference type="GO" id="GO:0005524">
    <property type="term" value="F:ATP binding"/>
    <property type="evidence" value="ECO:0007669"/>
    <property type="project" value="UniProtKB-KW"/>
</dbReference>
<dbReference type="RefSeq" id="WP_259863328.1">
    <property type="nucleotide sequence ID" value="NZ_BAAAST010000006.1"/>
</dbReference>
<dbReference type="InterPro" id="IPR050319">
    <property type="entry name" value="ABC_transp_ATP-bind"/>
</dbReference>
<proteinExistence type="inferred from homology"/>
<name>A0ABY5W995_9ACTN</name>
<dbReference type="PANTHER" id="PTHR43776:SF7">
    <property type="entry name" value="D,D-DIPEPTIDE TRANSPORT ATP-BINDING PROTEIN DDPF-RELATED"/>
    <property type="match status" value="1"/>
</dbReference>
<dbReference type="InterPro" id="IPR027417">
    <property type="entry name" value="P-loop_NTPase"/>
</dbReference>
<sequence length="294" mass="31591">MNDTLLELRGLTVNYGRGRRRIPDAVSDVSLAVAPGETVALVGESGSGKSTIGNVVLGLVPATAGTVRFDGEDITAAGRRRRRMLTRHIQPIFQDPYGSLNPSRTIRQTLIEPLLAHGRAGAAAGERIAEVLDRVGLPADATDRYPDEFSGGQRQRIAIARALVAGPRLIVCDEPTSALDLSIQAQVLNLLRRLQRESGIGYLFITHDLALIRHVADRVVVLYRGRVMETGPAARVTGEPQHPYTQALLAAAPVPDPVEQRRRRAAARSLPPVTTAAAPDGSPERSGQGEHSRV</sequence>
<keyword evidence="8" id="KW-1185">Reference proteome</keyword>
<keyword evidence="3" id="KW-0547">Nucleotide-binding</keyword>
<dbReference type="InterPro" id="IPR017871">
    <property type="entry name" value="ABC_transporter-like_CS"/>
</dbReference>
<accession>A0ABY5W995</accession>
<dbReference type="SUPFAM" id="SSF52540">
    <property type="entry name" value="P-loop containing nucleoside triphosphate hydrolases"/>
    <property type="match status" value="1"/>
</dbReference>
<evidence type="ECO:0000256" key="4">
    <source>
        <dbReference type="ARBA" id="ARBA00022840"/>
    </source>
</evidence>
<evidence type="ECO:0000256" key="1">
    <source>
        <dbReference type="ARBA" id="ARBA00005417"/>
    </source>
</evidence>
<reference evidence="7" key="1">
    <citation type="submission" date="2021-04" db="EMBL/GenBank/DDBJ databases">
        <authorList>
            <person name="Hartkoorn R.C."/>
            <person name="Beaudoing E."/>
            <person name="Hot D."/>
        </authorList>
    </citation>
    <scope>NUCLEOTIDE SEQUENCE</scope>
    <source>
        <strain evidence="7">NRRL B-16292</strain>
    </source>
</reference>
<dbReference type="Gene3D" id="3.40.50.300">
    <property type="entry name" value="P-loop containing nucleotide triphosphate hydrolases"/>
    <property type="match status" value="1"/>
</dbReference>
<dbReference type="SMART" id="SM00382">
    <property type="entry name" value="AAA"/>
    <property type="match status" value="1"/>
</dbReference>
<gene>
    <name evidence="7" type="ORF">Dfulv_13825</name>
</gene>
<feature type="domain" description="ABC transporter" evidence="6">
    <location>
        <begin position="8"/>
        <end position="249"/>
    </location>
</feature>
<dbReference type="PROSITE" id="PS00211">
    <property type="entry name" value="ABC_TRANSPORTER_1"/>
    <property type="match status" value="1"/>
</dbReference>
<evidence type="ECO:0000313" key="7">
    <source>
        <dbReference type="EMBL" id="UWP85243.1"/>
    </source>
</evidence>
<keyword evidence="4 7" id="KW-0067">ATP-binding</keyword>
<organism evidence="7 8">
    <name type="scientific">Dactylosporangium fulvum</name>
    <dbReference type="NCBI Taxonomy" id="53359"/>
    <lineage>
        <taxon>Bacteria</taxon>
        <taxon>Bacillati</taxon>
        <taxon>Actinomycetota</taxon>
        <taxon>Actinomycetes</taxon>
        <taxon>Micromonosporales</taxon>
        <taxon>Micromonosporaceae</taxon>
        <taxon>Dactylosporangium</taxon>
    </lineage>
</organism>
<keyword evidence="2" id="KW-0813">Transport</keyword>
<evidence type="ECO:0000256" key="5">
    <source>
        <dbReference type="SAM" id="MobiDB-lite"/>
    </source>
</evidence>
<dbReference type="PANTHER" id="PTHR43776">
    <property type="entry name" value="TRANSPORT ATP-BINDING PROTEIN"/>
    <property type="match status" value="1"/>
</dbReference>
<evidence type="ECO:0000256" key="3">
    <source>
        <dbReference type="ARBA" id="ARBA00022741"/>
    </source>
</evidence>